<gene>
    <name evidence="2" type="ORF">C922_03315</name>
</gene>
<dbReference type="EMBL" id="KI965472">
    <property type="protein sequence ID" value="EUD66399.1"/>
    <property type="molecule type" value="Genomic_DNA"/>
</dbReference>
<feature type="region of interest" description="Disordered" evidence="1">
    <location>
        <begin position="1"/>
        <end position="108"/>
    </location>
</feature>
<evidence type="ECO:0000256" key="1">
    <source>
        <dbReference type="SAM" id="MobiDB-lite"/>
    </source>
</evidence>
<dbReference type="GeneID" id="20038589"/>
<evidence type="ECO:0000313" key="2">
    <source>
        <dbReference type="EMBL" id="EUD66399.1"/>
    </source>
</evidence>
<evidence type="ECO:0000313" key="3">
    <source>
        <dbReference type="Proteomes" id="UP000030640"/>
    </source>
</evidence>
<dbReference type="Proteomes" id="UP000030640">
    <property type="component" value="Unassembled WGS sequence"/>
</dbReference>
<reference evidence="2 3" key="1">
    <citation type="submission" date="2013-02" db="EMBL/GenBank/DDBJ databases">
        <title>The Genome Sequence of Plasmodium inui San Antonio 1.</title>
        <authorList>
            <consortium name="The Broad Institute Genome Sequencing Platform"/>
            <consortium name="The Broad Institute Genome Sequencing Center for Infectious Disease"/>
            <person name="Neafsey D."/>
            <person name="Cheeseman I."/>
            <person name="Volkman S."/>
            <person name="Adams J."/>
            <person name="Walker B."/>
            <person name="Young S.K."/>
            <person name="Zeng Q."/>
            <person name="Gargeya S."/>
            <person name="Fitzgerald M."/>
            <person name="Haas B."/>
            <person name="Abouelleil A."/>
            <person name="Alvarado L."/>
            <person name="Arachchi H.M."/>
            <person name="Berlin A.M."/>
            <person name="Chapman S.B."/>
            <person name="Dewar J."/>
            <person name="Goldberg J."/>
            <person name="Griggs A."/>
            <person name="Gujja S."/>
            <person name="Hansen M."/>
            <person name="Howarth C."/>
            <person name="Imamovic A."/>
            <person name="Larimer J."/>
            <person name="McCowan C."/>
            <person name="Murphy C."/>
            <person name="Neiman D."/>
            <person name="Pearson M."/>
            <person name="Priest M."/>
            <person name="Roberts A."/>
            <person name="Saif S."/>
            <person name="Shea T."/>
            <person name="Sisk P."/>
            <person name="Sykes S."/>
            <person name="Wortman J."/>
            <person name="Nusbaum C."/>
            <person name="Birren B."/>
        </authorList>
    </citation>
    <scope>NUCLEOTIDE SEQUENCE [LARGE SCALE GENOMIC DNA]</scope>
    <source>
        <strain evidence="2 3">San Antonio 1</strain>
    </source>
</reference>
<keyword evidence="3" id="KW-1185">Reference proteome</keyword>
<feature type="compositionally biased region" description="Basic and acidic residues" evidence="1">
    <location>
        <begin position="29"/>
        <end position="42"/>
    </location>
</feature>
<name>W7ABC5_9APIC</name>
<proteinExistence type="predicted"/>
<protein>
    <submittedName>
        <fullName evidence="2">Uncharacterized protein</fullName>
    </submittedName>
</protein>
<feature type="compositionally biased region" description="Basic and acidic residues" evidence="1">
    <location>
        <begin position="1"/>
        <end position="10"/>
    </location>
</feature>
<organism evidence="2 3">
    <name type="scientific">Plasmodium inui San Antonio 1</name>
    <dbReference type="NCBI Taxonomy" id="1237626"/>
    <lineage>
        <taxon>Eukaryota</taxon>
        <taxon>Sar</taxon>
        <taxon>Alveolata</taxon>
        <taxon>Apicomplexa</taxon>
        <taxon>Aconoidasida</taxon>
        <taxon>Haemosporida</taxon>
        <taxon>Plasmodiidae</taxon>
        <taxon>Plasmodium</taxon>
        <taxon>Plasmodium (Plasmodium)</taxon>
    </lineage>
</organism>
<feature type="compositionally biased region" description="Polar residues" evidence="1">
    <location>
        <begin position="75"/>
        <end position="90"/>
    </location>
</feature>
<dbReference type="AlphaFoldDB" id="W7ABC5"/>
<dbReference type="RefSeq" id="XP_008817129.1">
    <property type="nucleotide sequence ID" value="XM_008818907.1"/>
</dbReference>
<sequence length="108" mass="12722">MDSKKSKRDNSYLYSTKRRKESRSRGNIKIKEETPTEAKEQIRILGQDPKGHHRDRVVKTRIMGGRMQSHEEYSSSKNPQRSKWNDQNEGLKQPDIEKFLSPKNQIPL</sequence>
<feature type="compositionally biased region" description="Basic residues" evidence="1">
    <location>
        <begin position="16"/>
        <end position="28"/>
    </location>
</feature>
<accession>W7ABC5</accession>
<dbReference type="VEuPathDB" id="PlasmoDB:C922_03315"/>